<keyword evidence="1" id="KW-0479">Metal-binding</keyword>
<dbReference type="AlphaFoldDB" id="A0A8X8AX42"/>
<proteinExistence type="predicted"/>
<dbReference type="InterPro" id="IPR001841">
    <property type="entry name" value="Znf_RING"/>
</dbReference>
<evidence type="ECO:0000259" key="2">
    <source>
        <dbReference type="PROSITE" id="PS50089"/>
    </source>
</evidence>
<gene>
    <name evidence="3" type="ORF">Bca52824_017244</name>
</gene>
<dbReference type="PANTHER" id="PTHR15315:SF26">
    <property type="entry name" value="E3 UBIQUITIN-PROTEIN LIGASE NRDP1"/>
    <property type="match status" value="1"/>
</dbReference>
<dbReference type="PROSITE" id="PS50089">
    <property type="entry name" value="ZF_RING_2"/>
    <property type="match status" value="1"/>
</dbReference>
<feature type="domain" description="RING-type" evidence="2">
    <location>
        <begin position="16"/>
        <end position="55"/>
    </location>
</feature>
<dbReference type="InterPro" id="IPR013083">
    <property type="entry name" value="Znf_RING/FYVE/PHD"/>
</dbReference>
<dbReference type="Proteomes" id="UP000886595">
    <property type="component" value="Unassembled WGS sequence"/>
</dbReference>
<dbReference type="Gene3D" id="3.30.40.10">
    <property type="entry name" value="Zinc/RING finger domain, C3HC4 (zinc finger)"/>
    <property type="match status" value="1"/>
</dbReference>
<comment type="caution">
    <text evidence="3">The sequence shown here is derived from an EMBL/GenBank/DDBJ whole genome shotgun (WGS) entry which is preliminary data.</text>
</comment>
<sequence>MVSFEKDMAGFEGERCGICMDMIVDRSLLDCCQNWFCFECIYNWSSIMNLCPLCQREFQLITCVPVNYSGESSKVDEVSLSGYYFHSLFSSLKNFTFLNHLTGVFVDWLIMNK</sequence>
<keyword evidence="1" id="KW-0862">Zinc</keyword>
<dbReference type="GO" id="GO:0061630">
    <property type="term" value="F:ubiquitin protein ligase activity"/>
    <property type="evidence" value="ECO:0007669"/>
    <property type="project" value="TreeGrafter"/>
</dbReference>
<accession>A0A8X8AX42</accession>
<keyword evidence="1" id="KW-0863">Zinc-finger</keyword>
<dbReference type="SUPFAM" id="SSF57850">
    <property type="entry name" value="RING/U-box"/>
    <property type="match status" value="1"/>
</dbReference>
<protein>
    <recommendedName>
        <fullName evidence="2">RING-type domain-containing protein</fullName>
    </recommendedName>
</protein>
<dbReference type="GO" id="GO:0016567">
    <property type="term" value="P:protein ubiquitination"/>
    <property type="evidence" value="ECO:0007669"/>
    <property type="project" value="TreeGrafter"/>
</dbReference>
<keyword evidence="4" id="KW-1185">Reference proteome</keyword>
<name>A0A8X8AX42_BRACI</name>
<dbReference type="OrthoDB" id="21204at2759"/>
<evidence type="ECO:0000313" key="3">
    <source>
        <dbReference type="EMBL" id="KAG2314122.1"/>
    </source>
</evidence>
<dbReference type="GO" id="GO:0008270">
    <property type="term" value="F:zinc ion binding"/>
    <property type="evidence" value="ECO:0007669"/>
    <property type="project" value="UniProtKB-KW"/>
</dbReference>
<dbReference type="PANTHER" id="PTHR15315">
    <property type="entry name" value="RING FINGER PROTEIN 41, 151"/>
    <property type="match status" value="1"/>
</dbReference>
<evidence type="ECO:0000313" key="4">
    <source>
        <dbReference type="Proteomes" id="UP000886595"/>
    </source>
</evidence>
<evidence type="ECO:0000256" key="1">
    <source>
        <dbReference type="PROSITE-ProRule" id="PRU00175"/>
    </source>
</evidence>
<dbReference type="EMBL" id="JAAMPC010000004">
    <property type="protein sequence ID" value="KAG2314122.1"/>
    <property type="molecule type" value="Genomic_DNA"/>
</dbReference>
<reference evidence="3 4" key="1">
    <citation type="submission" date="2020-02" db="EMBL/GenBank/DDBJ databases">
        <authorList>
            <person name="Ma Q."/>
            <person name="Huang Y."/>
            <person name="Song X."/>
            <person name="Pei D."/>
        </authorList>
    </citation>
    <scope>NUCLEOTIDE SEQUENCE [LARGE SCALE GENOMIC DNA]</scope>
    <source>
        <strain evidence="3">Sxm20200214</strain>
        <tissue evidence="3">Leaf</tissue>
    </source>
</reference>
<organism evidence="3 4">
    <name type="scientific">Brassica carinata</name>
    <name type="common">Ethiopian mustard</name>
    <name type="synonym">Abyssinian cabbage</name>
    <dbReference type="NCBI Taxonomy" id="52824"/>
    <lineage>
        <taxon>Eukaryota</taxon>
        <taxon>Viridiplantae</taxon>
        <taxon>Streptophyta</taxon>
        <taxon>Embryophyta</taxon>
        <taxon>Tracheophyta</taxon>
        <taxon>Spermatophyta</taxon>
        <taxon>Magnoliopsida</taxon>
        <taxon>eudicotyledons</taxon>
        <taxon>Gunneridae</taxon>
        <taxon>Pentapetalae</taxon>
        <taxon>rosids</taxon>
        <taxon>malvids</taxon>
        <taxon>Brassicales</taxon>
        <taxon>Brassicaceae</taxon>
        <taxon>Brassiceae</taxon>
        <taxon>Brassica</taxon>
    </lineage>
</organism>
<dbReference type="SMART" id="SM00184">
    <property type="entry name" value="RING"/>
    <property type="match status" value="1"/>
</dbReference>
<dbReference type="Pfam" id="PF13639">
    <property type="entry name" value="zf-RING_2"/>
    <property type="match status" value="1"/>
</dbReference>